<dbReference type="SUPFAM" id="SSF55008">
    <property type="entry name" value="HMA, heavy metal-associated domain"/>
    <property type="match status" value="1"/>
</dbReference>
<dbReference type="EMBL" id="AMSG01000002">
    <property type="protein sequence ID" value="EKF56296.1"/>
    <property type="molecule type" value="Genomic_DNA"/>
</dbReference>
<dbReference type="Gene3D" id="3.30.70.100">
    <property type="match status" value="1"/>
</dbReference>
<evidence type="ECO:0000313" key="2">
    <source>
        <dbReference type="EMBL" id="EKF56296.1"/>
    </source>
</evidence>
<proteinExistence type="predicted"/>
<feature type="domain" description="HMA" evidence="1">
    <location>
        <begin position="2"/>
        <end position="68"/>
    </location>
</feature>
<protein>
    <submittedName>
        <fullName evidence="2">Heavy metal transport/detoxification protein</fullName>
    </submittedName>
</protein>
<keyword evidence="3" id="KW-1185">Reference proteome</keyword>
<gene>
    <name evidence="2" type="ORF">I215_02198</name>
</gene>
<organism evidence="2 3">
    <name type="scientific">Galbibacter marinus</name>
    <dbReference type="NCBI Taxonomy" id="555500"/>
    <lineage>
        <taxon>Bacteria</taxon>
        <taxon>Pseudomonadati</taxon>
        <taxon>Bacteroidota</taxon>
        <taxon>Flavobacteriia</taxon>
        <taxon>Flavobacteriales</taxon>
        <taxon>Flavobacteriaceae</taxon>
        <taxon>Galbibacter</taxon>
    </lineage>
</organism>
<dbReference type="CDD" id="cd00371">
    <property type="entry name" value="HMA"/>
    <property type="match status" value="1"/>
</dbReference>
<dbReference type="STRING" id="555500.I215_02198"/>
<dbReference type="Proteomes" id="UP000007364">
    <property type="component" value="Unassembled WGS sequence"/>
</dbReference>
<name>K2Q675_9FLAO</name>
<dbReference type="GO" id="GO:0046872">
    <property type="term" value="F:metal ion binding"/>
    <property type="evidence" value="ECO:0007669"/>
    <property type="project" value="InterPro"/>
</dbReference>
<accession>K2Q675</accession>
<dbReference type="InterPro" id="IPR006121">
    <property type="entry name" value="HMA_dom"/>
</dbReference>
<sequence>MKKMKIQLDTLRHSSAIRKIRRTLTKQPGVDFAQVLFYSSAVKVEYDSKQTTKDHLKDVIQRMGYRVLEQEKVAI</sequence>
<dbReference type="PROSITE" id="PS50846">
    <property type="entry name" value="HMA_2"/>
    <property type="match status" value="1"/>
</dbReference>
<evidence type="ECO:0000313" key="3">
    <source>
        <dbReference type="Proteomes" id="UP000007364"/>
    </source>
</evidence>
<evidence type="ECO:0000259" key="1">
    <source>
        <dbReference type="PROSITE" id="PS50846"/>
    </source>
</evidence>
<dbReference type="OrthoDB" id="2721717at2"/>
<dbReference type="AlphaFoldDB" id="K2Q675"/>
<dbReference type="InterPro" id="IPR036163">
    <property type="entry name" value="HMA_dom_sf"/>
</dbReference>
<reference evidence="2 3" key="1">
    <citation type="journal article" date="2012" name="J. Bacteriol.">
        <title>Genome Sequence of Galbibacter marinum Type Strain ck-I2-15.</title>
        <authorList>
            <person name="Lai Q."/>
            <person name="Li C."/>
            <person name="Shao Z."/>
        </authorList>
    </citation>
    <scope>NUCLEOTIDE SEQUENCE [LARGE SCALE GENOMIC DNA]</scope>
    <source>
        <strain evidence="3">ck-I2-15</strain>
    </source>
</reference>
<comment type="caution">
    <text evidence="2">The sequence shown here is derived from an EMBL/GenBank/DDBJ whole genome shotgun (WGS) entry which is preliminary data.</text>
</comment>
<dbReference type="RefSeq" id="WP_008990315.1">
    <property type="nucleotide sequence ID" value="NZ_AMSG01000002.1"/>
</dbReference>
<dbReference type="Pfam" id="PF00403">
    <property type="entry name" value="HMA"/>
    <property type="match status" value="1"/>
</dbReference>